<dbReference type="AlphaFoldDB" id="A0A2K8K9K1"/>
<dbReference type="KEGG" id="rbg:BG454_00880"/>
<accession>A0A2K8K9K1</accession>
<dbReference type="STRING" id="441209.GCA_001870665_01061"/>
<evidence type="ECO:0000256" key="1">
    <source>
        <dbReference type="SAM" id="Phobius"/>
    </source>
</evidence>
<keyword evidence="1" id="KW-1133">Transmembrane helix</keyword>
<evidence type="ECO:0000313" key="2">
    <source>
        <dbReference type="EMBL" id="ATX64563.1"/>
    </source>
</evidence>
<keyword evidence="1" id="KW-0472">Membrane</keyword>
<dbReference type="OrthoDB" id="9802134at2"/>
<dbReference type="EMBL" id="CP024899">
    <property type="protein sequence ID" value="ATX64563.1"/>
    <property type="molecule type" value="Genomic_DNA"/>
</dbReference>
<dbReference type="Proteomes" id="UP000228948">
    <property type="component" value="Chromosome"/>
</dbReference>
<dbReference type="RefSeq" id="WP_071480086.1">
    <property type="nucleotide sequence ID" value="NZ_CP024899.1"/>
</dbReference>
<gene>
    <name evidence="2" type="ORF">BG454_00880</name>
</gene>
<sequence>MEPATSSPLALPSLDGVFGWIVLTVLGLATVLFVCDSVGFLPRWLQRYVYRNRSAQTIDVLKELGFEVEKVKRENRAAKVTERRSADQLELAAKSLTGPITIRKRLMVGRVDAVETNSFIDLMGASCEPTKAIQAAQLLSSHWRNLIGSAGTQDIPDFDFVVAPKAGAPFIAYEFAKLHQKPLVLHNEQPKFQSDEPEFAAVFDAADKPKAGARALMVDDSTTGGRKAVNTIQHLRGAGYAVSDFLVVFEPLTKKVIGRNAAERLSIMDVRLHSIIKTE</sequence>
<keyword evidence="3" id="KW-1185">Reference proteome</keyword>
<evidence type="ECO:0000313" key="3">
    <source>
        <dbReference type="Proteomes" id="UP000228948"/>
    </source>
</evidence>
<name>A0A2K8K9K1_9RHOB</name>
<feature type="transmembrane region" description="Helical" evidence="1">
    <location>
        <begin position="20"/>
        <end position="41"/>
    </location>
</feature>
<protein>
    <recommendedName>
        <fullName evidence="4">Phosphoribosyltransferase domain-containing protein</fullName>
    </recommendedName>
</protein>
<organism evidence="2 3">
    <name type="scientific">Roseinatronobacter bogoriensis subsp. barguzinensis</name>
    <dbReference type="NCBI Taxonomy" id="441209"/>
    <lineage>
        <taxon>Bacteria</taxon>
        <taxon>Pseudomonadati</taxon>
        <taxon>Pseudomonadota</taxon>
        <taxon>Alphaproteobacteria</taxon>
        <taxon>Rhodobacterales</taxon>
        <taxon>Paracoccaceae</taxon>
        <taxon>Roseinatronobacter</taxon>
    </lineage>
</organism>
<dbReference type="InterPro" id="IPR029057">
    <property type="entry name" value="PRTase-like"/>
</dbReference>
<dbReference type="SUPFAM" id="SSF53271">
    <property type="entry name" value="PRTase-like"/>
    <property type="match status" value="1"/>
</dbReference>
<reference evidence="2 3" key="1">
    <citation type="submission" date="2017-11" db="EMBL/GenBank/DDBJ databases">
        <title>Revised Sequence and Annotation of the Rhodobaca barguzinensis strain alga05 Genome.</title>
        <authorList>
            <person name="Kopejtka K."/>
            <person name="Tomasch J.M."/>
            <person name="Bunk B."/>
            <person name="Koblizek M."/>
        </authorList>
    </citation>
    <scope>NUCLEOTIDE SEQUENCE [LARGE SCALE GENOMIC DNA]</scope>
    <source>
        <strain evidence="3">alga05</strain>
    </source>
</reference>
<dbReference type="Gene3D" id="3.40.50.2020">
    <property type="match status" value="1"/>
</dbReference>
<evidence type="ECO:0008006" key="4">
    <source>
        <dbReference type="Google" id="ProtNLM"/>
    </source>
</evidence>
<keyword evidence="1" id="KW-0812">Transmembrane</keyword>
<proteinExistence type="predicted"/>